<gene>
    <name evidence="2" type="ORF">M569_15282</name>
</gene>
<dbReference type="OrthoDB" id="1725273at2759"/>
<evidence type="ECO:0000259" key="1">
    <source>
        <dbReference type="Pfam" id="PF05678"/>
    </source>
</evidence>
<reference evidence="2 3" key="1">
    <citation type="journal article" date="2013" name="BMC Genomics">
        <title>The miniature genome of a carnivorous plant Genlisea aurea contains a low number of genes and short non-coding sequences.</title>
        <authorList>
            <person name="Leushkin E.V."/>
            <person name="Sutormin R.A."/>
            <person name="Nabieva E.R."/>
            <person name="Penin A.A."/>
            <person name="Kondrashov A.S."/>
            <person name="Logacheva M.D."/>
        </authorList>
    </citation>
    <scope>NUCLEOTIDE SEQUENCE [LARGE SCALE GENOMIC DNA]</scope>
</reference>
<dbReference type="InterPro" id="IPR008889">
    <property type="entry name" value="VQ"/>
</dbReference>
<evidence type="ECO:0000313" key="2">
    <source>
        <dbReference type="EMBL" id="EPS59524.1"/>
    </source>
</evidence>
<organism evidence="2 3">
    <name type="scientific">Genlisea aurea</name>
    <dbReference type="NCBI Taxonomy" id="192259"/>
    <lineage>
        <taxon>Eukaryota</taxon>
        <taxon>Viridiplantae</taxon>
        <taxon>Streptophyta</taxon>
        <taxon>Embryophyta</taxon>
        <taxon>Tracheophyta</taxon>
        <taxon>Spermatophyta</taxon>
        <taxon>Magnoliopsida</taxon>
        <taxon>eudicotyledons</taxon>
        <taxon>Gunneridae</taxon>
        <taxon>Pentapetalae</taxon>
        <taxon>asterids</taxon>
        <taxon>lamiids</taxon>
        <taxon>Lamiales</taxon>
        <taxon>Lentibulariaceae</taxon>
        <taxon>Genlisea</taxon>
    </lineage>
</organism>
<dbReference type="PANTHER" id="PTHR33624">
    <property type="entry name" value="SIGMA FACTOR BINDING PROTEIN 1, CHLOROPLASTIC"/>
    <property type="match status" value="1"/>
</dbReference>
<evidence type="ECO:0000313" key="3">
    <source>
        <dbReference type="Proteomes" id="UP000015453"/>
    </source>
</evidence>
<name>S8BYQ0_9LAMI</name>
<dbReference type="AlphaFoldDB" id="S8BYQ0"/>
<sequence>MEEEMKRERRSKEAPVKVVYIGNPMRYKTSISEFKALVQELTGGGPSSSEAVKETSGVHGKMLINMIMAM</sequence>
<comment type="caution">
    <text evidence="2">The sequence shown here is derived from an EMBL/GenBank/DDBJ whole genome shotgun (WGS) entry which is preliminary data.</text>
</comment>
<dbReference type="Pfam" id="PF05678">
    <property type="entry name" value="VQ"/>
    <property type="match status" value="1"/>
</dbReference>
<dbReference type="InterPro" id="IPR039335">
    <property type="entry name" value="SIB1/2"/>
</dbReference>
<feature type="domain" description="VQ" evidence="1">
    <location>
        <begin position="23"/>
        <end position="43"/>
    </location>
</feature>
<accession>S8BYQ0</accession>
<dbReference type="PANTHER" id="PTHR33624:SF2">
    <property type="entry name" value="SIGMA FACTOR BINDING PROTEIN 1, CHLOROPLASTIC"/>
    <property type="match status" value="1"/>
</dbReference>
<proteinExistence type="predicted"/>
<keyword evidence="3" id="KW-1185">Reference proteome</keyword>
<dbReference type="EMBL" id="AUSU01008302">
    <property type="protein sequence ID" value="EPS59524.1"/>
    <property type="molecule type" value="Genomic_DNA"/>
</dbReference>
<dbReference type="Proteomes" id="UP000015453">
    <property type="component" value="Unassembled WGS sequence"/>
</dbReference>
<protein>
    <submittedName>
        <fullName evidence="2">Sigma factor binding protein 1</fullName>
    </submittedName>
</protein>